<reference evidence="2" key="2">
    <citation type="submission" date="2015-06" db="UniProtKB">
        <authorList>
            <consortium name="EnsemblPlants"/>
        </authorList>
    </citation>
    <scope>IDENTIFICATION</scope>
</reference>
<keyword evidence="3" id="KW-1185">Reference proteome</keyword>
<dbReference type="EnsemblPlants" id="ORUFI06G09200.1">
    <property type="protein sequence ID" value="ORUFI06G09200.1"/>
    <property type="gene ID" value="ORUFI06G09200"/>
</dbReference>
<evidence type="ECO:0000313" key="2">
    <source>
        <dbReference type="EnsemblPlants" id="ORUFI06G09200.1"/>
    </source>
</evidence>
<protein>
    <submittedName>
        <fullName evidence="2">Uncharacterized protein</fullName>
    </submittedName>
</protein>
<feature type="region of interest" description="Disordered" evidence="1">
    <location>
        <begin position="1"/>
        <end position="70"/>
    </location>
</feature>
<evidence type="ECO:0000313" key="3">
    <source>
        <dbReference type="Proteomes" id="UP000008022"/>
    </source>
</evidence>
<dbReference type="AlphaFoldDB" id="A0A0E0PVM2"/>
<sequence>MPRRKNPSAAPPLPLRPTPDAASPSRNLAADAPSSSRCAASAPPPLLRYGHSRREHASYRMIEARGAERD</sequence>
<feature type="compositionally biased region" description="Low complexity" evidence="1">
    <location>
        <begin position="29"/>
        <end position="41"/>
    </location>
</feature>
<dbReference type="HOGENOM" id="CLU_2762271_0_0_1"/>
<dbReference type="Gramene" id="ORUFI06G09200.1">
    <property type="protein sequence ID" value="ORUFI06G09200.1"/>
    <property type="gene ID" value="ORUFI06G09200"/>
</dbReference>
<evidence type="ECO:0000256" key="1">
    <source>
        <dbReference type="SAM" id="MobiDB-lite"/>
    </source>
</evidence>
<proteinExistence type="predicted"/>
<name>A0A0E0PVM2_ORYRU</name>
<feature type="compositionally biased region" description="Basic and acidic residues" evidence="1">
    <location>
        <begin position="55"/>
        <end position="70"/>
    </location>
</feature>
<accession>A0A0E0PVM2</accession>
<dbReference type="Proteomes" id="UP000008022">
    <property type="component" value="Unassembled WGS sequence"/>
</dbReference>
<reference evidence="3" key="1">
    <citation type="submission" date="2013-06" db="EMBL/GenBank/DDBJ databases">
        <authorList>
            <person name="Zhao Q."/>
        </authorList>
    </citation>
    <scope>NUCLEOTIDE SEQUENCE</scope>
    <source>
        <strain evidence="3">cv. W1943</strain>
    </source>
</reference>
<organism evidence="2 3">
    <name type="scientific">Oryza rufipogon</name>
    <name type="common">Brownbeard rice</name>
    <name type="synonym">Asian wild rice</name>
    <dbReference type="NCBI Taxonomy" id="4529"/>
    <lineage>
        <taxon>Eukaryota</taxon>
        <taxon>Viridiplantae</taxon>
        <taxon>Streptophyta</taxon>
        <taxon>Embryophyta</taxon>
        <taxon>Tracheophyta</taxon>
        <taxon>Spermatophyta</taxon>
        <taxon>Magnoliopsida</taxon>
        <taxon>Liliopsida</taxon>
        <taxon>Poales</taxon>
        <taxon>Poaceae</taxon>
        <taxon>BOP clade</taxon>
        <taxon>Oryzoideae</taxon>
        <taxon>Oryzeae</taxon>
        <taxon>Oryzinae</taxon>
        <taxon>Oryza</taxon>
    </lineage>
</organism>